<gene>
    <name evidence="1" type="ORF">IAB02_01725</name>
</gene>
<accession>A0A9D1IC37</accession>
<name>A0A9D1IC37_9FIRM</name>
<dbReference type="AlphaFoldDB" id="A0A9D1IC37"/>
<reference evidence="1" key="2">
    <citation type="journal article" date="2021" name="PeerJ">
        <title>Extensive microbial diversity within the chicken gut microbiome revealed by metagenomics and culture.</title>
        <authorList>
            <person name="Gilroy R."/>
            <person name="Ravi A."/>
            <person name="Getino M."/>
            <person name="Pursley I."/>
            <person name="Horton D.L."/>
            <person name="Alikhan N.F."/>
            <person name="Baker D."/>
            <person name="Gharbi K."/>
            <person name="Hall N."/>
            <person name="Watson M."/>
            <person name="Adriaenssens E.M."/>
            <person name="Foster-Nyarko E."/>
            <person name="Jarju S."/>
            <person name="Secka A."/>
            <person name="Antonio M."/>
            <person name="Oren A."/>
            <person name="Chaudhuri R.R."/>
            <person name="La Ragione R."/>
            <person name="Hildebrand F."/>
            <person name="Pallen M.J."/>
        </authorList>
    </citation>
    <scope>NUCLEOTIDE SEQUENCE</scope>
    <source>
        <strain evidence="1">ChiHcec3-11533</strain>
    </source>
</reference>
<evidence type="ECO:0000313" key="2">
    <source>
        <dbReference type="Proteomes" id="UP000824072"/>
    </source>
</evidence>
<comment type="caution">
    <text evidence="1">The sequence shown here is derived from an EMBL/GenBank/DDBJ whole genome shotgun (WGS) entry which is preliminary data.</text>
</comment>
<sequence length="98" mass="10605">MEERIEIGGKAYALRYTVNSLCAMEERCGCSLEQALSKDFTAARLLLWGGLIAKQPDLTLERAGEMLDRYLEDGGSIGGIVEIAAQALEAAGFLQDHA</sequence>
<evidence type="ECO:0000313" key="1">
    <source>
        <dbReference type="EMBL" id="HIU33259.1"/>
    </source>
</evidence>
<dbReference type="Proteomes" id="UP000824072">
    <property type="component" value="Unassembled WGS sequence"/>
</dbReference>
<protein>
    <submittedName>
        <fullName evidence="1">Uncharacterized protein</fullName>
    </submittedName>
</protein>
<reference evidence="1" key="1">
    <citation type="submission" date="2020-10" db="EMBL/GenBank/DDBJ databases">
        <authorList>
            <person name="Gilroy R."/>
        </authorList>
    </citation>
    <scope>NUCLEOTIDE SEQUENCE</scope>
    <source>
        <strain evidence="1">ChiHcec3-11533</strain>
    </source>
</reference>
<organism evidence="1 2">
    <name type="scientific">Candidatus Pullichristensenella excrementigallinarum</name>
    <dbReference type="NCBI Taxonomy" id="2840907"/>
    <lineage>
        <taxon>Bacteria</taxon>
        <taxon>Bacillati</taxon>
        <taxon>Bacillota</taxon>
        <taxon>Clostridia</taxon>
        <taxon>Candidatus Pullichristensenella</taxon>
    </lineage>
</organism>
<proteinExistence type="predicted"/>
<dbReference type="EMBL" id="DVMU01000038">
    <property type="protein sequence ID" value="HIU33259.1"/>
    <property type="molecule type" value="Genomic_DNA"/>
</dbReference>